<sequence length="67" mass="7687">MQITRSCRCNPQLPPTDRRVTHGLCWWSMVRICNLPQKPPENLSKGQPTPGPKDRRSDSQLPIPNHD</sequence>
<evidence type="ECO:0000313" key="3">
    <source>
        <dbReference type="Proteomes" id="UP001234989"/>
    </source>
</evidence>
<feature type="region of interest" description="Disordered" evidence="1">
    <location>
        <begin position="36"/>
        <end position="67"/>
    </location>
</feature>
<evidence type="ECO:0000313" key="2">
    <source>
        <dbReference type="EMBL" id="WMV29579.1"/>
    </source>
</evidence>
<dbReference type="Proteomes" id="UP001234989">
    <property type="component" value="Chromosome 5"/>
</dbReference>
<dbReference type="EMBL" id="CP133616">
    <property type="protein sequence ID" value="WMV29579.1"/>
    <property type="molecule type" value="Genomic_DNA"/>
</dbReference>
<proteinExistence type="predicted"/>
<dbReference type="AlphaFoldDB" id="A0AAF0QSM3"/>
<organism evidence="2 3">
    <name type="scientific">Solanum verrucosum</name>
    <dbReference type="NCBI Taxonomy" id="315347"/>
    <lineage>
        <taxon>Eukaryota</taxon>
        <taxon>Viridiplantae</taxon>
        <taxon>Streptophyta</taxon>
        <taxon>Embryophyta</taxon>
        <taxon>Tracheophyta</taxon>
        <taxon>Spermatophyta</taxon>
        <taxon>Magnoliopsida</taxon>
        <taxon>eudicotyledons</taxon>
        <taxon>Gunneridae</taxon>
        <taxon>Pentapetalae</taxon>
        <taxon>asterids</taxon>
        <taxon>lamiids</taxon>
        <taxon>Solanales</taxon>
        <taxon>Solanaceae</taxon>
        <taxon>Solanoideae</taxon>
        <taxon>Solaneae</taxon>
        <taxon>Solanum</taxon>
    </lineage>
</organism>
<accession>A0AAF0QSM3</accession>
<reference evidence="2" key="1">
    <citation type="submission" date="2023-08" db="EMBL/GenBank/DDBJ databases">
        <title>A de novo genome assembly of Solanum verrucosum Schlechtendal, a Mexican diploid species geographically isolated from the other diploid A-genome species in potato relatives.</title>
        <authorList>
            <person name="Hosaka K."/>
        </authorList>
    </citation>
    <scope>NUCLEOTIDE SEQUENCE</scope>
    <source>
        <tissue evidence="2">Young leaves</tissue>
    </source>
</reference>
<gene>
    <name evidence="2" type="ORF">MTR67_022964</name>
</gene>
<keyword evidence="3" id="KW-1185">Reference proteome</keyword>
<evidence type="ECO:0000256" key="1">
    <source>
        <dbReference type="SAM" id="MobiDB-lite"/>
    </source>
</evidence>
<protein>
    <submittedName>
        <fullName evidence="2">Uncharacterized protein</fullName>
    </submittedName>
</protein>
<name>A0AAF0QSM3_SOLVR</name>